<evidence type="ECO:0000256" key="9">
    <source>
        <dbReference type="ARBA" id="ARBA00023125"/>
    </source>
</evidence>
<dbReference type="RefSeq" id="WP_038278333.1">
    <property type="nucleotide sequence ID" value="NZ_AP018933.1"/>
</dbReference>
<dbReference type="GO" id="GO:1990077">
    <property type="term" value="C:primosome complex"/>
    <property type="evidence" value="ECO:0007669"/>
    <property type="project" value="UniProtKB-UniRule"/>
</dbReference>
<dbReference type="PROSITE" id="PS51192">
    <property type="entry name" value="HELICASE_ATP_BIND_1"/>
    <property type="match status" value="1"/>
</dbReference>
<dbReference type="GO" id="GO:0005524">
    <property type="term" value="F:ATP binding"/>
    <property type="evidence" value="ECO:0007669"/>
    <property type="project" value="UniProtKB-UniRule"/>
</dbReference>
<evidence type="ECO:0000256" key="7">
    <source>
        <dbReference type="ARBA" id="ARBA00022833"/>
    </source>
</evidence>
<dbReference type="FunFam" id="3.40.50.300:FF:000489">
    <property type="entry name" value="Primosome assembly protein PriA"/>
    <property type="match status" value="1"/>
</dbReference>
<dbReference type="InterPro" id="IPR027417">
    <property type="entry name" value="P-loop_NTPase"/>
</dbReference>
<evidence type="ECO:0000256" key="6">
    <source>
        <dbReference type="ARBA" id="ARBA00022806"/>
    </source>
</evidence>
<protein>
    <recommendedName>
        <fullName evidence="12">Replication restart protein PriA</fullName>
    </recommendedName>
    <alternativeName>
        <fullName evidence="12">ATP-dependent DNA helicase PriA</fullName>
        <ecNumber evidence="12">5.6.2.4</ecNumber>
    </alternativeName>
    <alternativeName>
        <fullName evidence="12">DNA 3'-5' helicase PriA</fullName>
    </alternativeName>
</protein>
<dbReference type="SMART" id="SM00490">
    <property type="entry name" value="HELICc"/>
    <property type="match status" value="1"/>
</dbReference>
<keyword evidence="2 12" id="KW-0235">DNA replication</keyword>
<dbReference type="PANTHER" id="PTHR30580:SF0">
    <property type="entry name" value="PRIMOSOMAL PROTEIN N"/>
    <property type="match status" value="1"/>
</dbReference>
<proteinExistence type="inferred from homology"/>
<feature type="binding site" evidence="12">
    <location>
        <position position="478"/>
    </location>
    <ligand>
        <name>Zn(2+)</name>
        <dbReference type="ChEBI" id="CHEBI:29105"/>
        <label>2</label>
    </ligand>
</feature>
<dbReference type="PROSITE" id="PS51194">
    <property type="entry name" value="HELICASE_CTER"/>
    <property type="match status" value="1"/>
</dbReference>
<keyword evidence="5 12" id="KW-0378">Hydrolase</keyword>
<keyword evidence="8 12" id="KW-0067">ATP-binding</keyword>
<dbReference type="FunFam" id="3.40.1440.60:FF:000001">
    <property type="entry name" value="Primosomal protein N"/>
    <property type="match status" value="1"/>
</dbReference>
<gene>
    <name evidence="12" type="primary">priA</name>
    <name evidence="15" type="ORF">ZBT109_0775</name>
</gene>
<dbReference type="SMART" id="SM00487">
    <property type="entry name" value="DEXDc"/>
    <property type="match status" value="1"/>
</dbReference>
<comment type="function">
    <text evidence="12">Initiates the restart of stalled replication forks, which reloads the replicative helicase on sites other than the origin of replication. Recognizes and binds to abandoned replication forks and remodels them to uncover a helicase loading site. Promotes assembly of the primosome at these replication forks.</text>
</comment>
<dbReference type="GO" id="GO:0003677">
    <property type="term" value="F:DNA binding"/>
    <property type="evidence" value="ECO:0007669"/>
    <property type="project" value="UniProtKB-UniRule"/>
</dbReference>
<evidence type="ECO:0000259" key="13">
    <source>
        <dbReference type="PROSITE" id="PS51192"/>
    </source>
</evidence>
<dbReference type="InterPro" id="IPR014001">
    <property type="entry name" value="Helicase_ATP-bd"/>
</dbReference>
<dbReference type="Gene3D" id="3.40.50.300">
    <property type="entry name" value="P-loop containing nucleotide triphosphate hydrolases"/>
    <property type="match status" value="2"/>
</dbReference>
<dbReference type="GO" id="GO:0006269">
    <property type="term" value="P:DNA replication, synthesis of primer"/>
    <property type="evidence" value="ECO:0007669"/>
    <property type="project" value="UniProtKB-KW"/>
</dbReference>
<dbReference type="CDD" id="cd18804">
    <property type="entry name" value="SF2_C_priA"/>
    <property type="match status" value="1"/>
</dbReference>
<dbReference type="GO" id="GO:0006310">
    <property type="term" value="P:DNA recombination"/>
    <property type="evidence" value="ECO:0007669"/>
    <property type="project" value="InterPro"/>
</dbReference>
<feature type="binding site" evidence="12">
    <location>
        <position position="448"/>
    </location>
    <ligand>
        <name>Zn(2+)</name>
        <dbReference type="ChEBI" id="CHEBI:29105"/>
        <label>1</label>
    </ligand>
</feature>
<evidence type="ECO:0000256" key="8">
    <source>
        <dbReference type="ARBA" id="ARBA00022840"/>
    </source>
</evidence>
<evidence type="ECO:0000256" key="2">
    <source>
        <dbReference type="ARBA" id="ARBA00022705"/>
    </source>
</evidence>
<dbReference type="PANTHER" id="PTHR30580">
    <property type="entry name" value="PRIMOSOMAL PROTEIN N"/>
    <property type="match status" value="1"/>
</dbReference>
<keyword evidence="3 12" id="KW-0479">Metal-binding</keyword>
<comment type="catalytic activity">
    <reaction evidence="12">
        <text>Couples ATP hydrolysis with the unwinding of duplex DNA by translocating in the 3'-5' direction.</text>
        <dbReference type="EC" id="5.6.2.4"/>
    </reaction>
</comment>
<dbReference type="Pfam" id="PF00270">
    <property type="entry name" value="DEAD"/>
    <property type="match status" value="1"/>
</dbReference>
<accession>A0A348HD49</accession>
<dbReference type="InterPro" id="IPR041236">
    <property type="entry name" value="PriA_C"/>
</dbReference>
<comment type="cofactor">
    <cofactor evidence="12">
        <name>Zn(2+)</name>
        <dbReference type="ChEBI" id="CHEBI:29105"/>
    </cofactor>
    <text evidence="12">Binds 2 zinc ions per subunit.</text>
</comment>
<feature type="domain" description="Helicase C-terminal" evidence="14">
    <location>
        <begin position="483"/>
        <end position="651"/>
    </location>
</feature>
<comment type="catalytic activity">
    <reaction evidence="11 12">
        <text>ATP + H2O = ADP + phosphate + H(+)</text>
        <dbReference type="Rhea" id="RHEA:13065"/>
        <dbReference type="ChEBI" id="CHEBI:15377"/>
        <dbReference type="ChEBI" id="CHEBI:15378"/>
        <dbReference type="ChEBI" id="CHEBI:30616"/>
        <dbReference type="ChEBI" id="CHEBI:43474"/>
        <dbReference type="ChEBI" id="CHEBI:456216"/>
        <dbReference type="EC" id="5.6.2.4"/>
    </reaction>
</comment>
<dbReference type="EC" id="5.6.2.4" evidence="12"/>
<reference evidence="15 16" key="1">
    <citation type="submission" date="2018-09" db="EMBL/GenBank/DDBJ databases">
        <title>Zymobacter palmae IAM14233 (=T109) whole genome analysis.</title>
        <authorList>
            <person name="Yanase H."/>
        </authorList>
    </citation>
    <scope>NUCLEOTIDE SEQUENCE [LARGE SCALE GENOMIC DNA]</scope>
    <source>
        <strain evidence="15 16">IAM14233</strain>
    </source>
</reference>
<dbReference type="InterPro" id="IPR005259">
    <property type="entry name" value="PriA"/>
</dbReference>
<dbReference type="STRING" id="1123510.GCA_000620025_02165"/>
<keyword evidence="7 12" id="KW-0862">Zinc</keyword>
<dbReference type="OrthoDB" id="9759544at2"/>
<dbReference type="NCBIfam" id="NF004067">
    <property type="entry name" value="PRK05580.1-4"/>
    <property type="match status" value="1"/>
</dbReference>
<keyword evidence="6 12" id="KW-0347">Helicase</keyword>
<evidence type="ECO:0000256" key="5">
    <source>
        <dbReference type="ARBA" id="ARBA00022801"/>
    </source>
</evidence>
<evidence type="ECO:0000313" key="15">
    <source>
        <dbReference type="EMBL" id="BBG29551.1"/>
    </source>
</evidence>
<organism evidence="15 16">
    <name type="scientific">Zymobacter palmae</name>
    <dbReference type="NCBI Taxonomy" id="33074"/>
    <lineage>
        <taxon>Bacteria</taxon>
        <taxon>Pseudomonadati</taxon>
        <taxon>Pseudomonadota</taxon>
        <taxon>Gammaproteobacteria</taxon>
        <taxon>Oceanospirillales</taxon>
        <taxon>Halomonadaceae</taxon>
        <taxon>Zymobacter group</taxon>
        <taxon>Zymobacter</taxon>
    </lineage>
</organism>
<evidence type="ECO:0000256" key="1">
    <source>
        <dbReference type="ARBA" id="ARBA00022515"/>
    </source>
</evidence>
<feature type="binding site" evidence="12">
    <location>
        <position position="475"/>
    </location>
    <ligand>
        <name>Zn(2+)</name>
        <dbReference type="ChEBI" id="CHEBI:29105"/>
        <label>2</label>
    </ligand>
</feature>
<dbReference type="GO" id="GO:0016887">
    <property type="term" value="F:ATP hydrolysis activity"/>
    <property type="evidence" value="ECO:0007669"/>
    <property type="project" value="RHEA"/>
</dbReference>
<keyword evidence="1 12" id="KW-0639">Primosome</keyword>
<dbReference type="Pfam" id="PF18319">
    <property type="entry name" value="Zn_ribbon_PriA"/>
    <property type="match status" value="1"/>
</dbReference>
<sequence length="746" mass="83342">MSLPLVLHVAVPSPLRRLFDYRPSRTAPECGWCKGIRVRVSFGNRTVVGIVMGVDSNSDLPYADLKPVTDVLDDAPLPEDWLQLCEFTARYYQYPLGETLAHALPKLLRQGRALEAQTRERWKVATHTNGAPFSEEEKSERLGRATRQKALLALLEQYPLGMFSSAIMAHGFTRPQLEGLEHKGLISHQQEWVTGGASSSKPLLAEPALPLNREQGEALSRLHQVINEFAPVLLHGITGSGKTEVYLQLIDAVLRRGKQALVLVPEIGLTPQTLSRFRKRFNAPIVVMHSNMSDTERLDGWEAARSGRAKIVIGTRSAIFTPMQALGTIIVDEEHDNSFKQQDTLRYNARDLALVRGRRENVPVILGSATPSLETLLHARQGRYCYLRLTQRPGNAMPAKLELVDLRIGQRRGGIGAVAIKAIKAQLEAGHQVLVFINRRGFAPTLSCQACGYVFECSHCDARLTYHRQPPMLLCHHCEHRWPIPDACPKCQSADLRPLGAGTERAEETLAELLPDVRILRIDRDSMRRRHALEEAIDEIKRNEPCLLVGTQILAKGHHFPHVTLVVVVNADGGLYSADFRAPEHMAQLLVQVAGRTGRSSLPGQVLIQTMHPDDPMLTTLTTEGYDALADQLLDERRMAQLPPFQHMALLRFEGAQMEQVMTLAQEVADTARAHIQQHQLPALCMGPSPAPMERRQNRYHVQLLVTSEQRSARHDTVACLIQALTQHPLARRCRWSVDIDPQLMG</sequence>
<dbReference type="KEGG" id="zpl:ZBT109_0775"/>
<dbReference type="InterPro" id="IPR001650">
    <property type="entry name" value="Helicase_C-like"/>
</dbReference>
<keyword evidence="10 12" id="KW-0413">Isomerase</keyword>
<comment type="subunit">
    <text evidence="12">Component of the replication restart primosome.</text>
</comment>
<feature type="binding site" evidence="12">
    <location>
        <position position="460"/>
    </location>
    <ligand>
        <name>Zn(2+)</name>
        <dbReference type="ChEBI" id="CHEBI:29105"/>
        <label>2</label>
    </ligand>
</feature>
<comment type="similarity">
    <text evidence="12">Belongs to the helicase family. PriA subfamily.</text>
</comment>
<evidence type="ECO:0000256" key="12">
    <source>
        <dbReference type="HAMAP-Rule" id="MF_00983"/>
    </source>
</evidence>
<evidence type="ECO:0000259" key="14">
    <source>
        <dbReference type="PROSITE" id="PS51194"/>
    </source>
</evidence>
<dbReference type="Pfam" id="PF00271">
    <property type="entry name" value="Helicase_C"/>
    <property type="match status" value="1"/>
</dbReference>
<evidence type="ECO:0000256" key="3">
    <source>
        <dbReference type="ARBA" id="ARBA00022723"/>
    </source>
</evidence>
<dbReference type="InterPro" id="IPR042115">
    <property type="entry name" value="PriA_3primeBD_sf"/>
</dbReference>
<dbReference type="InterPro" id="IPR011545">
    <property type="entry name" value="DEAD/DEAH_box_helicase_dom"/>
</dbReference>
<dbReference type="Proteomes" id="UP000267342">
    <property type="component" value="Chromosome"/>
</dbReference>
<dbReference type="Gene3D" id="3.40.1440.60">
    <property type="entry name" value="PriA, 3(prime) DNA-binding domain"/>
    <property type="match status" value="1"/>
</dbReference>
<feature type="binding site" evidence="12">
    <location>
        <position position="491"/>
    </location>
    <ligand>
        <name>Zn(2+)</name>
        <dbReference type="ChEBI" id="CHEBI:29105"/>
        <label>1</label>
    </ligand>
</feature>
<dbReference type="AlphaFoldDB" id="A0A348HD49"/>
<name>A0A348HD49_9GAMM</name>
<dbReference type="GO" id="GO:0043138">
    <property type="term" value="F:3'-5' DNA helicase activity"/>
    <property type="evidence" value="ECO:0007669"/>
    <property type="project" value="UniProtKB-EC"/>
</dbReference>
<feature type="binding site" evidence="12">
    <location>
        <position position="451"/>
    </location>
    <ligand>
        <name>Zn(2+)</name>
        <dbReference type="ChEBI" id="CHEBI:29105"/>
        <label>1</label>
    </ligand>
</feature>
<dbReference type="NCBIfam" id="TIGR00595">
    <property type="entry name" value="priA"/>
    <property type="match status" value="1"/>
</dbReference>
<dbReference type="SUPFAM" id="SSF52540">
    <property type="entry name" value="P-loop containing nucleoside triphosphate hydrolases"/>
    <property type="match status" value="2"/>
</dbReference>
<evidence type="ECO:0000256" key="4">
    <source>
        <dbReference type="ARBA" id="ARBA00022741"/>
    </source>
</evidence>
<dbReference type="InterPro" id="IPR041222">
    <property type="entry name" value="PriA_3primeBD"/>
</dbReference>
<dbReference type="GO" id="GO:0008270">
    <property type="term" value="F:zinc ion binding"/>
    <property type="evidence" value="ECO:0007669"/>
    <property type="project" value="UniProtKB-UniRule"/>
</dbReference>
<feature type="binding site" evidence="12">
    <location>
        <position position="488"/>
    </location>
    <ligand>
        <name>Zn(2+)</name>
        <dbReference type="ChEBI" id="CHEBI:29105"/>
        <label>1</label>
    </ligand>
</feature>
<evidence type="ECO:0000256" key="11">
    <source>
        <dbReference type="ARBA" id="ARBA00048988"/>
    </source>
</evidence>
<dbReference type="EMBL" id="AP018933">
    <property type="protein sequence ID" value="BBG29551.1"/>
    <property type="molecule type" value="Genomic_DNA"/>
</dbReference>
<feature type="domain" description="Helicase ATP-binding" evidence="13">
    <location>
        <begin position="223"/>
        <end position="389"/>
    </location>
</feature>
<dbReference type="InterPro" id="IPR040498">
    <property type="entry name" value="PriA_CRR"/>
</dbReference>
<keyword evidence="4 12" id="KW-0547">Nucleotide-binding</keyword>
<evidence type="ECO:0000313" key="16">
    <source>
        <dbReference type="Proteomes" id="UP000267342"/>
    </source>
</evidence>
<dbReference type="HAMAP" id="MF_00983">
    <property type="entry name" value="PriA"/>
    <property type="match status" value="1"/>
</dbReference>
<dbReference type="GO" id="GO:0006302">
    <property type="term" value="P:double-strand break repair"/>
    <property type="evidence" value="ECO:0007669"/>
    <property type="project" value="InterPro"/>
</dbReference>
<dbReference type="Pfam" id="PF18074">
    <property type="entry name" value="PriA_C"/>
    <property type="match status" value="1"/>
</dbReference>
<evidence type="ECO:0000256" key="10">
    <source>
        <dbReference type="ARBA" id="ARBA00023235"/>
    </source>
</evidence>
<dbReference type="CDD" id="cd17929">
    <property type="entry name" value="DEXHc_priA"/>
    <property type="match status" value="1"/>
</dbReference>
<dbReference type="GO" id="GO:0006270">
    <property type="term" value="P:DNA replication initiation"/>
    <property type="evidence" value="ECO:0007669"/>
    <property type="project" value="TreeGrafter"/>
</dbReference>
<keyword evidence="9 12" id="KW-0238">DNA-binding</keyword>
<dbReference type="Pfam" id="PF17764">
    <property type="entry name" value="PriA_3primeBD"/>
    <property type="match status" value="1"/>
</dbReference>
<feature type="binding site" evidence="12">
    <location>
        <position position="457"/>
    </location>
    <ligand>
        <name>Zn(2+)</name>
        <dbReference type="ChEBI" id="CHEBI:29105"/>
        <label>2</label>
    </ligand>
</feature>
<keyword evidence="16" id="KW-1185">Reference proteome</keyword>